<dbReference type="Gene3D" id="3.90.79.10">
    <property type="entry name" value="Nucleoside Triphosphate Pyrophosphohydrolase"/>
    <property type="match status" value="1"/>
</dbReference>
<evidence type="ECO:0000259" key="2">
    <source>
        <dbReference type="PROSITE" id="PS51462"/>
    </source>
</evidence>
<dbReference type="PROSITE" id="PS00893">
    <property type="entry name" value="NUDIX_BOX"/>
    <property type="match status" value="1"/>
</dbReference>
<gene>
    <name evidence="3" type="ORF">HON47_02955</name>
</gene>
<dbReference type="Proteomes" id="UP000722459">
    <property type="component" value="Unassembled WGS sequence"/>
</dbReference>
<reference evidence="3" key="1">
    <citation type="journal article" date="2021" name="ISME J.">
        <title>Mercury methylation by metabolically versatile and cosmopolitan marine bacteria.</title>
        <authorList>
            <person name="Lin H."/>
            <person name="Ascher D.B."/>
            <person name="Myung Y."/>
            <person name="Lamborg C.H."/>
            <person name="Hallam S.J."/>
            <person name="Gionfriddo C.M."/>
            <person name="Holt K.E."/>
            <person name="Moreau J.W."/>
        </authorList>
    </citation>
    <scope>NUCLEOTIDE SEQUENCE</scope>
    <source>
        <strain evidence="3">SI075_bin30</strain>
    </source>
</reference>
<sequence length="130" mass="15295">MKRIAKVIFYYNDKFLIQLRDNSEIAYPNTWTLLGGGIENKESALDALKRELIEELNFSDFKPQFLFKKVRITDGKEVEDNIFCAEVGEDILENELKEGQKIQFFTIDEIKELNVFEPFREYVIEFANAN</sequence>
<accession>A0A8T5GFN1</accession>
<proteinExistence type="predicted"/>
<dbReference type="EMBL" id="JABJNZ010000039">
    <property type="protein sequence ID" value="MBT4870507.1"/>
    <property type="molecule type" value="Genomic_DNA"/>
</dbReference>
<dbReference type="InterPro" id="IPR000086">
    <property type="entry name" value="NUDIX_hydrolase_dom"/>
</dbReference>
<name>A0A8T5GFN1_9ARCH</name>
<dbReference type="InterPro" id="IPR015797">
    <property type="entry name" value="NUDIX_hydrolase-like_dom_sf"/>
</dbReference>
<dbReference type="Pfam" id="PF00293">
    <property type="entry name" value="NUDIX"/>
    <property type="match status" value="1"/>
</dbReference>
<keyword evidence="1" id="KW-0378">Hydrolase</keyword>
<dbReference type="PROSITE" id="PS51462">
    <property type="entry name" value="NUDIX"/>
    <property type="match status" value="1"/>
</dbReference>
<dbReference type="GO" id="GO:0016787">
    <property type="term" value="F:hydrolase activity"/>
    <property type="evidence" value="ECO:0007669"/>
    <property type="project" value="UniProtKB-KW"/>
</dbReference>
<comment type="caution">
    <text evidence="3">The sequence shown here is derived from an EMBL/GenBank/DDBJ whole genome shotgun (WGS) entry which is preliminary data.</text>
</comment>
<organism evidence="3 4">
    <name type="scientific">Candidatus Iainarchaeum sp</name>
    <dbReference type="NCBI Taxonomy" id="3101447"/>
    <lineage>
        <taxon>Archaea</taxon>
        <taxon>Candidatus Iainarchaeota</taxon>
        <taxon>Candidatus Iainarchaeia</taxon>
        <taxon>Candidatus Iainarchaeales</taxon>
        <taxon>Candidatus Iainarchaeaceae</taxon>
        <taxon>Candidatus Iainarchaeum</taxon>
    </lineage>
</organism>
<dbReference type="AlphaFoldDB" id="A0A8T5GFN1"/>
<evidence type="ECO:0000256" key="1">
    <source>
        <dbReference type="ARBA" id="ARBA00022801"/>
    </source>
</evidence>
<evidence type="ECO:0000313" key="3">
    <source>
        <dbReference type="EMBL" id="MBT4870507.1"/>
    </source>
</evidence>
<protein>
    <submittedName>
        <fullName evidence="3">NUDIX domain-containing protein</fullName>
    </submittedName>
</protein>
<dbReference type="SUPFAM" id="SSF55811">
    <property type="entry name" value="Nudix"/>
    <property type="match status" value="1"/>
</dbReference>
<feature type="domain" description="Nudix hydrolase" evidence="2">
    <location>
        <begin position="1"/>
        <end position="127"/>
    </location>
</feature>
<dbReference type="InterPro" id="IPR020084">
    <property type="entry name" value="NUDIX_hydrolase_CS"/>
</dbReference>
<evidence type="ECO:0000313" key="4">
    <source>
        <dbReference type="Proteomes" id="UP000722459"/>
    </source>
</evidence>